<comment type="caution">
    <text evidence="2">The sequence shown here is derived from an EMBL/GenBank/DDBJ whole genome shotgun (WGS) entry which is preliminary data.</text>
</comment>
<sequence length="146" mass="16851">MIQESIKQSLESVQATRERLEQQLRPQLDWASGELKKVLVELGADSAEPASLQETLQQIRERNPSLRVFTRRLDVATYDLRKKLWWDANMMTAFATSKAEAAYDTDIRPKLQAVRSETEARARTAMEQIRQLSRQLTRQDDASDTE</sequence>
<dbReference type="RefSeq" id="WP_227175500.1">
    <property type="nucleotide sequence ID" value="NZ_BAABBC010000002.1"/>
</dbReference>
<accession>A0ABU3VTI7</accession>
<organism evidence="2 3">
    <name type="scientific">Marinobacter xestospongiae</name>
    <dbReference type="NCBI Taxonomy" id="994319"/>
    <lineage>
        <taxon>Bacteria</taxon>
        <taxon>Pseudomonadati</taxon>
        <taxon>Pseudomonadota</taxon>
        <taxon>Gammaproteobacteria</taxon>
        <taxon>Pseudomonadales</taxon>
        <taxon>Marinobacteraceae</taxon>
        <taxon>Marinobacter</taxon>
    </lineage>
</organism>
<feature type="coiled-coil region" evidence="1">
    <location>
        <begin position="115"/>
        <end position="142"/>
    </location>
</feature>
<protein>
    <submittedName>
        <fullName evidence="2">Uncharacterized protein</fullName>
    </submittedName>
</protein>
<evidence type="ECO:0000313" key="2">
    <source>
        <dbReference type="EMBL" id="MDV2077572.1"/>
    </source>
</evidence>
<keyword evidence="1" id="KW-0175">Coiled coil</keyword>
<gene>
    <name evidence="2" type="ORF">RYS15_02715</name>
</gene>
<evidence type="ECO:0000256" key="1">
    <source>
        <dbReference type="SAM" id="Coils"/>
    </source>
</evidence>
<proteinExistence type="predicted"/>
<name>A0ABU3VTI7_9GAMM</name>
<evidence type="ECO:0000313" key="3">
    <source>
        <dbReference type="Proteomes" id="UP001269819"/>
    </source>
</evidence>
<keyword evidence="3" id="KW-1185">Reference proteome</keyword>
<reference evidence="2 3" key="1">
    <citation type="submission" date="2023-10" db="EMBL/GenBank/DDBJ databases">
        <title>Characteristics and mechanism of a salt-tolerant marine origin heterotrophic nitrifying- aerobic denitrifying bacteria Marinobacter xestospongiae HN1.</title>
        <authorList>
            <person name="Qi R."/>
        </authorList>
    </citation>
    <scope>NUCLEOTIDE SEQUENCE [LARGE SCALE GENOMIC DNA]</scope>
    <source>
        <strain evidence="2 3">HN1</strain>
    </source>
</reference>
<dbReference type="Proteomes" id="UP001269819">
    <property type="component" value="Unassembled WGS sequence"/>
</dbReference>
<dbReference type="EMBL" id="JAWIIJ010000002">
    <property type="protein sequence ID" value="MDV2077572.1"/>
    <property type="molecule type" value="Genomic_DNA"/>
</dbReference>